<dbReference type="Proteomes" id="UP000887575">
    <property type="component" value="Unassembled WGS sequence"/>
</dbReference>
<evidence type="ECO:0000313" key="4">
    <source>
        <dbReference type="Proteomes" id="UP000887575"/>
    </source>
</evidence>
<dbReference type="WBParaSite" id="MBELARI_LOCUS18465">
    <property type="protein sequence ID" value="MBELARI_LOCUS18465"/>
    <property type="gene ID" value="MBELARI_LOCUS18465"/>
</dbReference>
<accession>A0AAF3J622</accession>
<keyword evidence="4" id="KW-1185">Reference proteome</keyword>
<protein>
    <submittedName>
        <fullName evidence="5">SXP/RAL-2 family protein Ani s 5-like cation-binding domain-containing protein</fullName>
    </submittedName>
</protein>
<dbReference type="InterPro" id="IPR003677">
    <property type="entry name" value="ANIS5_cation-bd"/>
</dbReference>
<reference evidence="5" key="1">
    <citation type="submission" date="2024-02" db="UniProtKB">
        <authorList>
            <consortium name="WormBaseParasite"/>
        </authorList>
    </citation>
    <scope>IDENTIFICATION</scope>
</reference>
<feature type="region of interest" description="Disordered" evidence="1">
    <location>
        <begin position="175"/>
        <end position="195"/>
    </location>
</feature>
<dbReference type="PANTHER" id="PTHR21593">
    <property type="entry name" value="PRION-LIKE- Q/N-RICH -DOMAIN-BEARING PROTEIN PROTEIN"/>
    <property type="match status" value="1"/>
</dbReference>
<dbReference type="InterPro" id="IPR052823">
    <property type="entry name" value="SXP/RAL-2_related"/>
</dbReference>
<feature type="signal peptide" evidence="2">
    <location>
        <begin position="1"/>
        <end position="17"/>
    </location>
</feature>
<evidence type="ECO:0000256" key="2">
    <source>
        <dbReference type="SAM" id="SignalP"/>
    </source>
</evidence>
<evidence type="ECO:0000313" key="5">
    <source>
        <dbReference type="WBParaSite" id="MBELARI_LOCUS18465"/>
    </source>
</evidence>
<evidence type="ECO:0000256" key="1">
    <source>
        <dbReference type="SAM" id="MobiDB-lite"/>
    </source>
</evidence>
<organism evidence="4 5">
    <name type="scientific">Mesorhabditis belari</name>
    <dbReference type="NCBI Taxonomy" id="2138241"/>
    <lineage>
        <taxon>Eukaryota</taxon>
        <taxon>Metazoa</taxon>
        <taxon>Ecdysozoa</taxon>
        <taxon>Nematoda</taxon>
        <taxon>Chromadorea</taxon>
        <taxon>Rhabditida</taxon>
        <taxon>Rhabditina</taxon>
        <taxon>Rhabditomorpha</taxon>
        <taxon>Rhabditoidea</taxon>
        <taxon>Rhabditidae</taxon>
        <taxon>Mesorhabditinae</taxon>
        <taxon>Mesorhabditis</taxon>
    </lineage>
</organism>
<feature type="chain" id="PRO_5042077400" evidence="2">
    <location>
        <begin position="18"/>
        <end position="217"/>
    </location>
</feature>
<evidence type="ECO:0000259" key="3">
    <source>
        <dbReference type="Pfam" id="PF02520"/>
    </source>
</evidence>
<proteinExistence type="predicted"/>
<dbReference type="AlphaFoldDB" id="A0AAF3J622"/>
<name>A0AAF3J622_9BILA</name>
<dbReference type="PANTHER" id="PTHR21593:SF36">
    <property type="entry name" value="DUF148 DOMAIN-CONTAINING PROTEIN-RELATED"/>
    <property type="match status" value="1"/>
</dbReference>
<feature type="domain" description="SXP/RAL-2 family protein Ani s 5-like cation-binding" evidence="3">
    <location>
        <begin position="38"/>
        <end position="132"/>
    </location>
</feature>
<keyword evidence="2" id="KW-0732">Signal</keyword>
<sequence length="217" mass="23177">MQRFLLAASLILMGVLAGPGGGRGGSLPFLQGLSQQQMQQYYQLDQAQNITKAQIDQQITQWASNIGGQTLQLYNQFEANVTRFKNQVNQNRTRILQQLPTVVNRLQTFFDNQQITPAQERQQVQEYLRSLNDPALAGIAMKIAMLGKEGHDEHMGGPKGGMGMGGMGGGPRGGMGGPMMGGQGGQGGQGGFGQGGMNGMNGNMGMNNQGQNFGNNN</sequence>
<dbReference type="Pfam" id="PF02520">
    <property type="entry name" value="ANIS5_cation-bd"/>
    <property type="match status" value="1"/>
</dbReference>